<dbReference type="EMBL" id="CP000934">
    <property type="protein sequence ID" value="ACE84385.1"/>
    <property type="molecule type" value="Genomic_DNA"/>
</dbReference>
<dbReference type="SUPFAM" id="SSF48208">
    <property type="entry name" value="Six-hairpin glycosidases"/>
    <property type="match status" value="1"/>
</dbReference>
<evidence type="ECO:0000313" key="3">
    <source>
        <dbReference type="Proteomes" id="UP000001036"/>
    </source>
</evidence>
<evidence type="ECO:0000313" key="2">
    <source>
        <dbReference type="EMBL" id="ACE84385.1"/>
    </source>
</evidence>
<dbReference type="KEGG" id="cja:CJA_0170"/>
<organism evidence="2 3">
    <name type="scientific">Cellvibrio japonicus (strain Ueda107)</name>
    <name type="common">Pseudomonas fluorescens subsp. cellulosa</name>
    <dbReference type="NCBI Taxonomy" id="498211"/>
    <lineage>
        <taxon>Bacteria</taxon>
        <taxon>Pseudomonadati</taxon>
        <taxon>Pseudomonadota</taxon>
        <taxon>Gammaproteobacteria</taxon>
        <taxon>Cellvibrionales</taxon>
        <taxon>Cellvibrionaceae</taxon>
        <taxon>Cellvibrio</taxon>
    </lineage>
</organism>
<dbReference type="RefSeq" id="WP_012485853.1">
    <property type="nucleotide sequence ID" value="NC_010995.1"/>
</dbReference>
<dbReference type="eggNOG" id="COG4225">
    <property type="taxonomic scope" value="Bacteria"/>
</dbReference>
<dbReference type="Proteomes" id="UP000001036">
    <property type="component" value="Chromosome"/>
</dbReference>
<dbReference type="PANTHER" id="PTHR33886:SF8">
    <property type="entry name" value="UNSATURATED RHAMNOGALACTURONAN HYDROLASE (EUROFUNG)"/>
    <property type="match status" value="1"/>
</dbReference>
<dbReference type="EC" id="3.2.1.-" evidence="2"/>
<name>B3PGB5_CELJU</name>
<dbReference type="PANTHER" id="PTHR33886">
    <property type="entry name" value="UNSATURATED RHAMNOGALACTURONAN HYDROLASE (EUROFUNG)"/>
    <property type="match status" value="1"/>
</dbReference>
<reference evidence="2 3" key="1">
    <citation type="journal article" date="2008" name="J. Bacteriol.">
        <title>Insights into plant cell wall degradation from the genome sequence of the soil bacterium Cellvibrio japonicus.</title>
        <authorList>
            <person name="Deboy R.T."/>
            <person name="Mongodin E.F."/>
            <person name="Fouts D.E."/>
            <person name="Tailford L.E."/>
            <person name="Khouri H."/>
            <person name="Emerson J.B."/>
            <person name="Mohamoud Y."/>
            <person name="Watkins K."/>
            <person name="Henrissat B."/>
            <person name="Gilbert H.J."/>
            <person name="Nelson K.E."/>
        </authorList>
    </citation>
    <scope>NUCLEOTIDE SEQUENCE [LARGE SCALE GENOMIC DNA]</scope>
    <source>
        <strain evidence="2 3">Ueda107</strain>
    </source>
</reference>
<evidence type="ECO:0000256" key="1">
    <source>
        <dbReference type="ARBA" id="ARBA00022801"/>
    </source>
</evidence>
<proteinExistence type="predicted"/>
<accession>B3PGB5</accession>
<dbReference type="Pfam" id="PF07470">
    <property type="entry name" value="Glyco_hydro_88"/>
    <property type="match status" value="1"/>
</dbReference>
<dbReference type="InterPro" id="IPR032342">
    <property type="entry name" value="DUF4861"/>
</dbReference>
<dbReference type="STRING" id="498211.CJA_0170"/>
<dbReference type="GO" id="GO:0016798">
    <property type="term" value="F:hydrolase activity, acting on glycosyl bonds"/>
    <property type="evidence" value="ECO:0007669"/>
    <property type="project" value="UniProtKB-KW"/>
</dbReference>
<dbReference type="Gene3D" id="1.50.10.10">
    <property type="match status" value="1"/>
</dbReference>
<dbReference type="Pfam" id="PF16153">
    <property type="entry name" value="DUF4861"/>
    <property type="match status" value="1"/>
</dbReference>
<dbReference type="HOGENOM" id="CLU_349480_0_0_6"/>
<dbReference type="GO" id="GO:0005975">
    <property type="term" value="P:carbohydrate metabolic process"/>
    <property type="evidence" value="ECO:0007669"/>
    <property type="project" value="InterPro"/>
</dbReference>
<gene>
    <name evidence="2" type="primary">urh105A</name>
    <name evidence="2" type="ordered locus">CJA_0170</name>
</gene>
<keyword evidence="1 2" id="KW-0378">Hydrolase</keyword>
<keyword evidence="3" id="KW-1185">Reference proteome</keyword>
<dbReference type="AlphaFoldDB" id="B3PGB5"/>
<dbReference type="InterPro" id="IPR052043">
    <property type="entry name" value="PolySaccharide_Degr_Enz"/>
</dbReference>
<dbReference type="CAZy" id="GH105">
    <property type="family name" value="Glycoside Hydrolase Family 105"/>
</dbReference>
<keyword evidence="2" id="KW-0326">Glycosidase</keyword>
<dbReference type="InterPro" id="IPR012341">
    <property type="entry name" value="6hp_glycosidase-like_sf"/>
</dbReference>
<dbReference type="InterPro" id="IPR008928">
    <property type="entry name" value="6-hairpin_glycosidase_sf"/>
</dbReference>
<sequence length="853" mass="96158">MQDDFNQRFERVITLISMRHDKTLGAIFSISLMVAALAGCSPDQSKQATNTETTSTPSAAVNHQLAQLEVSNANAFALDREPVFIPLYDLGLDANNPKAQQLAIKSDEQILPSQLVDTDGDETLDALLFNADFASAQTRRFTVSADPSISKPVVKKQTQAEISIKEGGEWQGKEYVGGTFKNVDRVTPPPQYTDHSYWIRYEGPGIESDKVGYRIYLDWRNGFDIFGKKVHEMVLQNVGQDGYDSYHHNADWGVDVLKVGKSLGMGGFGFWNGKSVELVSQVDTRDAIITNNGDLYSGFIINYKGWQINDTKLDLKAHFTMTAGSRLVKVDLNASKEIPNFAIGMVKHPGTTLLQGNTEKSGYAWTYVGSWGKQSLSGPDDHLGMAIIFRRGDRQEQTEDESSYVSVMNDNGGNLEYYFLAAWEHELDGIKTEADFKAYLEREVDRLTKAPRIRFESTLSAEAKQNLLTPESALSWAKKLADSELDRKTLKYHYGGWDEYRRRPAKFEYDVAGLQIQALQDLNGVSPDQRYVDAAEIVTGSFVTEEGNIHTFPPELFSIDLTNPGRVLILLEQRTGKEKYRKAVDYLRNHLKIHPRTSEGAFWHRATYPNQLWLDGVYMGIPFLIQYASIYETGAVQHASFKEGIHEFDITRNRLRADNGLYIHAWDESKEAFWADKETGLASQYWSRGMGWLAMAMVDVLDYLPESETDLRKTMLDMVNEFAADIIRYQDPETGTWWQITDKPGELANYRESTGTAMFTYFLAKALNNGYLPAEYKEPALKAYQGLIKEFVTVHADGKISMTNQCLVAGLGFGRDGSYDYYMTERIVSNDPKGNGPFIMAGIEIYKLLKQAQ</sequence>
<dbReference type="InterPro" id="IPR010905">
    <property type="entry name" value="Glyco_hydro_88"/>
</dbReference>
<protein>
    <submittedName>
        <fullName evidence="2">Unsaturated rhamnogalacturonyl hydrolase, putative, urh105A</fullName>
        <ecNumber evidence="2">3.2.1.-</ecNumber>
    </submittedName>
</protein>